<reference evidence="1" key="1">
    <citation type="submission" date="2021-02" db="EMBL/GenBank/DDBJ databases">
        <authorList>
            <person name="Dougan E. K."/>
            <person name="Rhodes N."/>
            <person name="Thang M."/>
            <person name="Chan C."/>
        </authorList>
    </citation>
    <scope>NUCLEOTIDE SEQUENCE</scope>
</reference>
<dbReference type="Proteomes" id="UP000626109">
    <property type="component" value="Unassembled WGS sequence"/>
</dbReference>
<feature type="non-terminal residue" evidence="1">
    <location>
        <position position="1"/>
    </location>
</feature>
<proteinExistence type="predicted"/>
<organism evidence="1 2">
    <name type="scientific">Polarella glacialis</name>
    <name type="common">Dinoflagellate</name>
    <dbReference type="NCBI Taxonomy" id="89957"/>
    <lineage>
        <taxon>Eukaryota</taxon>
        <taxon>Sar</taxon>
        <taxon>Alveolata</taxon>
        <taxon>Dinophyceae</taxon>
        <taxon>Suessiales</taxon>
        <taxon>Suessiaceae</taxon>
        <taxon>Polarella</taxon>
    </lineage>
</organism>
<sequence length="102" mass="10754">EGAAWSAGDVGRAAAAFAAQGHRDLELFRGLASAAAEALRETSWEPSARAEAEQAAWQVLESLDVLAIDDLEEARPLRRALEFQVPLGAEEGSRSEVAGHAA</sequence>
<evidence type="ECO:0000313" key="1">
    <source>
        <dbReference type="EMBL" id="CAE8658535.1"/>
    </source>
</evidence>
<comment type="caution">
    <text evidence="1">The sequence shown here is derived from an EMBL/GenBank/DDBJ whole genome shotgun (WGS) entry which is preliminary data.</text>
</comment>
<protein>
    <submittedName>
        <fullName evidence="1">Uncharacterized protein</fullName>
    </submittedName>
</protein>
<gene>
    <name evidence="1" type="ORF">PGLA2088_LOCUS13453</name>
</gene>
<name>A0A813IYY0_POLGL</name>
<dbReference type="EMBL" id="CAJNNW010016105">
    <property type="protein sequence ID" value="CAE8658535.1"/>
    <property type="molecule type" value="Genomic_DNA"/>
</dbReference>
<dbReference type="AlphaFoldDB" id="A0A813IYY0"/>
<accession>A0A813IYY0</accession>
<evidence type="ECO:0000313" key="2">
    <source>
        <dbReference type="Proteomes" id="UP000626109"/>
    </source>
</evidence>